<sequence>MKKLFILYLLLLSNFAFAQEKVLTTDLKLGVGRAVLGTGDYQMYRFESELTKKITQWVSASVAIYIGVGYDNTLFLRQVNAVGTDLNVFLSPFGNHRTHNFKIGTGLTGIYANITASQGRRSIYDSDLNTFTVIENITTEVRRTTGFSIIVEHEISVGTRYLLGMKAIMQPYSNTDILVGFNLKFGVKL</sequence>
<feature type="signal peptide" evidence="1">
    <location>
        <begin position="1"/>
        <end position="18"/>
    </location>
</feature>
<reference evidence="3" key="1">
    <citation type="submission" date="2016-10" db="EMBL/GenBank/DDBJ databases">
        <authorList>
            <person name="Varghese N."/>
            <person name="Submissions S."/>
        </authorList>
    </citation>
    <scope>NUCLEOTIDE SEQUENCE [LARGE SCALE GENOMIC DNA]</scope>
    <source>
        <strain>GEY</strain>
        <strain evidence="3">DSM 9560</strain>
    </source>
</reference>
<keyword evidence="1" id="KW-0732">Signal</keyword>
<evidence type="ECO:0000256" key="1">
    <source>
        <dbReference type="SAM" id="SignalP"/>
    </source>
</evidence>
<dbReference type="RefSeq" id="WP_091541512.1">
    <property type="nucleotide sequence ID" value="NZ_FONY01000007.1"/>
</dbReference>
<dbReference type="OrthoDB" id="665223at2"/>
<dbReference type="Proteomes" id="UP000199513">
    <property type="component" value="Unassembled WGS sequence"/>
</dbReference>
<evidence type="ECO:0008006" key="4">
    <source>
        <dbReference type="Google" id="ProtNLM"/>
    </source>
</evidence>
<proteinExistence type="predicted"/>
<keyword evidence="3" id="KW-1185">Reference proteome</keyword>
<feature type="chain" id="PRO_5011704395" description="Outer membrane protein beta-barrel domain-containing protein" evidence="1">
    <location>
        <begin position="19"/>
        <end position="189"/>
    </location>
</feature>
<dbReference type="EMBL" id="FONY01000007">
    <property type="protein sequence ID" value="SFE81879.1"/>
    <property type="molecule type" value="Genomic_DNA"/>
</dbReference>
<evidence type="ECO:0000313" key="3">
    <source>
        <dbReference type="Proteomes" id="UP000199513"/>
    </source>
</evidence>
<name>A0A1I2DN91_9BACT</name>
<protein>
    <recommendedName>
        <fullName evidence="4">Outer membrane protein beta-barrel domain-containing protein</fullName>
    </recommendedName>
</protein>
<dbReference type="STRING" id="1003.SAMN04488541_100790"/>
<accession>A0A1I2DN91</accession>
<evidence type="ECO:0000313" key="2">
    <source>
        <dbReference type="EMBL" id="SFE81879.1"/>
    </source>
</evidence>
<organism evidence="2 3">
    <name type="scientific">Thermoflexibacter ruber</name>
    <dbReference type="NCBI Taxonomy" id="1003"/>
    <lineage>
        <taxon>Bacteria</taxon>
        <taxon>Pseudomonadati</taxon>
        <taxon>Bacteroidota</taxon>
        <taxon>Cytophagia</taxon>
        <taxon>Cytophagales</taxon>
        <taxon>Thermoflexibacteraceae</taxon>
        <taxon>Thermoflexibacter</taxon>
    </lineage>
</organism>
<gene>
    <name evidence="2" type="ORF">SAMN04488541_100790</name>
</gene>
<dbReference type="AlphaFoldDB" id="A0A1I2DN91"/>